<dbReference type="GO" id="GO:0016491">
    <property type="term" value="F:oxidoreductase activity"/>
    <property type="evidence" value="ECO:0007669"/>
    <property type="project" value="UniProtKB-KW"/>
</dbReference>
<evidence type="ECO:0000313" key="8">
    <source>
        <dbReference type="EMBL" id="PNP50145.1"/>
    </source>
</evidence>
<dbReference type="Gene3D" id="3.40.462.20">
    <property type="match status" value="1"/>
</dbReference>
<keyword evidence="6" id="KW-0732">Signal</keyword>
<keyword evidence="3" id="KW-0285">Flavoprotein</keyword>
<dbReference type="Pfam" id="PF08031">
    <property type="entry name" value="BBE"/>
    <property type="match status" value="1"/>
</dbReference>
<name>A0A2K0TX78_TRIHA</name>
<dbReference type="OrthoDB" id="9983560at2759"/>
<evidence type="ECO:0000259" key="7">
    <source>
        <dbReference type="PROSITE" id="PS51387"/>
    </source>
</evidence>
<comment type="similarity">
    <text evidence="2">Belongs to the oxygen-dependent FAD-linked oxidoreductase family.</text>
</comment>
<accession>A0A2K0TX78</accession>
<dbReference type="PROSITE" id="PS51387">
    <property type="entry name" value="FAD_PCMH"/>
    <property type="match status" value="1"/>
</dbReference>
<dbReference type="InterPro" id="IPR036318">
    <property type="entry name" value="FAD-bd_PCMH-like_sf"/>
</dbReference>
<dbReference type="SUPFAM" id="SSF56176">
    <property type="entry name" value="FAD-binding/transporter-associated domain-like"/>
    <property type="match status" value="1"/>
</dbReference>
<dbReference type="InterPro" id="IPR016166">
    <property type="entry name" value="FAD-bd_PCMH"/>
</dbReference>
<evidence type="ECO:0000256" key="1">
    <source>
        <dbReference type="ARBA" id="ARBA00001974"/>
    </source>
</evidence>
<evidence type="ECO:0000256" key="5">
    <source>
        <dbReference type="ARBA" id="ARBA00023002"/>
    </source>
</evidence>
<keyword evidence="5" id="KW-0560">Oxidoreductase</keyword>
<evidence type="ECO:0000256" key="3">
    <source>
        <dbReference type="ARBA" id="ARBA00022630"/>
    </source>
</evidence>
<dbReference type="GO" id="GO:0071949">
    <property type="term" value="F:FAD binding"/>
    <property type="evidence" value="ECO:0007669"/>
    <property type="project" value="InterPro"/>
</dbReference>
<organism evidence="8 9">
    <name type="scientific">Trichoderma harzianum</name>
    <name type="common">Hypocrea lixii</name>
    <dbReference type="NCBI Taxonomy" id="5544"/>
    <lineage>
        <taxon>Eukaryota</taxon>
        <taxon>Fungi</taxon>
        <taxon>Dikarya</taxon>
        <taxon>Ascomycota</taxon>
        <taxon>Pezizomycotina</taxon>
        <taxon>Sordariomycetes</taxon>
        <taxon>Hypocreomycetidae</taxon>
        <taxon>Hypocreales</taxon>
        <taxon>Hypocreaceae</taxon>
        <taxon>Trichoderma</taxon>
    </lineage>
</organism>
<dbReference type="InterPro" id="IPR016169">
    <property type="entry name" value="FAD-bd_PCMH_sub2"/>
</dbReference>
<evidence type="ECO:0000313" key="9">
    <source>
        <dbReference type="Proteomes" id="UP000236290"/>
    </source>
</evidence>
<dbReference type="Gene3D" id="3.30.465.10">
    <property type="match status" value="1"/>
</dbReference>
<dbReference type="Pfam" id="PF01565">
    <property type="entry name" value="FAD_binding_4"/>
    <property type="match status" value="1"/>
</dbReference>
<dbReference type="InterPro" id="IPR006094">
    <property type="entry name" value="Oxid_FAD_bind_N"/>
</dbReference>
<proteinExistence type="inferred from homology"/>
<comment type="cofactor">
    <cofactor evidence="1">
        <name>FAD</name>
        <dbReference type="ChEBI" id="CHEBI:57692"/>
    </cofactor>
</comment>
<evidence type="ECO:0000256" key="6">
    <source>
        <dbReference type="SAM" id="SignalP"/>
    </source>
</evidence>
<feature type="domain" description="FAD-binding PCMH-type" evidence="7">
    <location>
        <begin position="127"/>
        <end position="311"/>
    </location>
</feature>
<dbReference type="PANTHER" id="PTHR42973:SF39">
    <property type="entry name" value="FAD-BINDING PCMH-TYPE DOMAIN-CONTAINING PROTEIN"/>
    <property type="match status" value="1"/>
</dbReference>
<evidence type="ECO:0000256" key="2">
    <source>
        <dbReference type="ARBA" id="ARBA00005466"/>
    </source>
</evidence>
<dbReference type="EMBL" id="MTYI01000165">
    <property type="protein sequence ID" value="PNP50145.1"/>
    <property type="molecule type" value="Genomic_DNA"/>
</dbReference>
<feature type="chain" id="PRO_5014383246" description="FAD-binding PCMH-type domain-containing protein" evidence="6">
    <location>
        <begin position="27"/>
        <end position="602"/>
    </location>
</feature>
<evidence type="ECO:0000256" key="4">
    <source>
        <dbReference type="ARBA" id="ARBA00022827"/>
    </source>
</evidence>
<reference evidence="8 9" key="1">
    <citation type="submission" date="2017-02" db="EMBL/GenBank/DDBJ databases">
        <title>Genomes of Trichoderma spp. with biocontrol activity.</title>
        <authorList>
            <person name="Gardiner D."/>
            <person name="Kazan K."/>
            <person name="Vos C."/>
            <person name="Harvey P."/>
        </authorList>
    </citation>
    <scope>NUCLEOTIDE SEQUENCE [LARGE SCALE GENOMIC DNA]</scope>
    <source>
        <strain evidence="8 9">Tr1</strain>
    </source>
</reference>
<gene>
    <name evidence="8" type="ORF">THARTR1_09134</name>
</gene>
<keyword evidence="4" id="KW-0274">FAD</keyword>
<comment type="caution">
    <text evidence="8">The sequence shown here is derived from an EMBL/GenBank/DDBJ whole genome shotgun (WGS) entry which is preliminary data.</text>
</comment>
<dbReference type="InterPro" id="IPR012951">
    <property type="entry name" value="BBE"/>
</dbReference>
<feature type="signal peptide" evidence="6">
    <location>
        <begin position="1"/>
        <end position="26"/>
    </location>
</feature>
<dbReference type="InterPro" id="IPR050416">
    <property type="entry name" value="FAD-linked_Oxidoreductase"/>
</dbReference>
<dbReference type="PANTHER" id="PTHR42973">
    <property type="entry name" value="BINDING OXIDOREDUCTASE, PUTATIVE (AFU_ORTHOLOGUE AFUA_1G17690)-RELATED"/>
    <property type="match status" value="1"/>
</dbReference>
<dbReference type="Proteomes" id="UP000236290">
    <property type="component" value="Unassembled WGS sequence"/>
</dbReference>
<sequence length="602" mass="64267">MGKMTGALQKTLPLLAFAAHATAASTSNIFAVPDPAWKSLNDSVSGRLRLASPAGLPCFTSYENAWGLDTNEPNAAQCQTVESGLSTSLDIISRFGGYHNPTFSTCMKRGQKCTLTATGGIRNDTCFQGTVPNYYVDARSVEDIQKSLVFAQQYKLPVTVKNTGHDYKGGSAGVNTFAIWTHNLAPDPVITENFTPDGCPNPVGPVVTYHAGQIGTHLYNSLQGTGYMVVAGSCPSVGPSGGWIAGGGHGIFAPSFGLGVDNAQQMKVVLPNGTYVTANRCQNQDIFFALRGGGGGTFGVVTETTTKLHPDQEFSYVFLQMPVPDARAANQLLVANAERWSDEGWGGLYGVRGIVAGSNILFLGYNANLNLDEAKASLKPVTDYLASLPVSGNLTSIFKTLPNQFSAQNDPVLLSILLPEAGVSLTRSSRLVPKKNFQTADGQKAIVDALMANKFGWGAVIASPTNYTLAESDQPGGPGEASVSPAWRDSVWHLTYGTNWDPADPVATSPEALASRFQEISEAMDPMRAITPGGGAYQNEADVYEPDPIGSFWGEENYARLLAIKKQLDPDNLLSCWNCIGWNVDDERHECYLNVRGIGPSN</sequence>
<protein>
    <recommendedName>
        <fullName evidence="7">FAD-binding PCMH-type domain-containing protein</fullName>
    </recommendedName>
</protein>
<dbReference type="AlphaFoldDB" id="A0A2K0TX78"/>